<evidence type="ECO:0000313" key="9">
    <source>
        <dbReference type="Proteomes" id="UP000006281"/>
    </source>
</evidence>
<dbReference type="RefSeq" id="WP_015102418.1">
    <property type="nucleotide sequence ID" value="NC_019673.1"/>
</dbReference>
<keyword evidence="3" id="KW-0378">Hydrolase</keyword>
<dbReference type="PANTHER" id="PTHR43248:SF29">
    <property type="entry name" value="TRIPEPTIDYL AMINOPEPTIDASE"/>
    <property type="match status" value="1"/>
</dbReference>
<feature type="domain" description="AB hydrolase-1" evidence="6">
    <location>
        <begin position="118"/>
        <end position="257"/>
    </location>
</feature>
<dbReference type="KEGG" id="sesp:BN6_50390"/>
<gene>
    <name evidence="8" type="ordered locus">BN6_50390</name>
</gene>
<protein>
    <submittedName>
        <fullName evidence="8">TAP domain containing protein</fullName>
    </submittedName>
</protein>
<dbReference type="SUPFAM" id="SSF53474">
    <property type="entry name" value="alpha/beta-Hydrolases"/>
    <property type="match status" value="1"/>
</dbReference>
<dbReference type="InterPro" id="IPR013595">
    <property type="entry name" value="Pept_S33_TAP-like_C"/>
</dbReference>
<reference evidence="8 9" key="1">
    <citation type="journal article" date="2012" name="BMC Genomics">
        <title>Complete genome sequence of Saccharothrix espanaensis DSM 44229T and comparison to the other completely sequenced Pseudonocardiaceae.</title>
        <authorList>
            <person name="Strobel T."/>
            <person name="Al-Dilaimi A."/>
            <person name="Blom J."/>
            <person name="Gessner A."/>
            <person name="Kalinowski J."/>
            <person name="Luzhetska M."/>
            <person name="Puhler A."/>
            <person name="Szczepanowski R."/>
            <person name="Bechthold A."/>
            <person name="Ruckert C."/>
        </authorList>
    </citation>
    <scope>NUCLEOTIDE SEQUENCE [LARGE SCALE GENOMIC DNA]</scope>
    <source>
        <strain evidence="9">ATCC 51144 / DSM 44229 / JCM 9112 / NBRC 15066 / NRRL 15764</strain>
    </source>
</reference>
<proteinExistence type="inferred from homology"/>
<dbReference type="AlphaFoldDB" id="K0K1T9"/>
<feature type="signal peptide" evidence="5">
    <location>
        <begin position="1"/>
        <end position="23"/>
    </location>
</feature>
<name>K0K1T9_SACES</name>
<evidence type="ECO:0000259" key="6">
    <source>
        <dbReference type="Pfam" id="PF00561"/>
    </source>
</evidence>
<evidence type="ECO:0000256" key="1">
    <source>
        <dbReference type="ARBA" id="ARBA00010088"/>
    </source>
</evidence>
<evidence type="ECO:0000256" key="4">
    <source>
        <dbReference type="SAM" id="MobiDB-lite"/>
    </source>
</evidence>
<feature type="chain" id="PRO_5003834443" evidence="5">
    <location>
        <begin position="24"/>
        <end position="507"/>
    </location>
</feature>
<dbReference type="OrthoDB" id="4273853at2"/>
<organism evidence="8 9">
    <name type="scientific">Saccharothrix espanaensis (strain ATCC 51144 / DSM 44229 / JCM 9112 / NBRC 15066 / NRRL 15764)</name>
    <dbReference type="NCBI Taxonomy" id="1179773"/>
    <lineage>
        <taxon>Bacteria</taxon>
        <taxon>Bacillati</taxon>
        <taxon>Actinomycetota</taxon>
        <taxon>Actinomycetes</taxon>
        <taxon>Pseudonocardiales</taxon>
        <taxon>Pseudonocardiaceae</taxon>
        <taxon>Saccharothrix</taxon>
    </lineage>
</organism>
<dbReference type="EMBL" id="HE804045">
    <property type="protein sequence ID" value="CCH32306.1"/>
    <property type="molecule type" value="Genomic_DNA"/>
</dbReference>
<dbReference type="eggNOG" id="COG1073">
    <property type="taxonomic scope" value="Bacteria"/>
</dbReference>
<dbReference type="Pfam" id="PF00561">
    <property type="entry name" value="Abhydrolase_1"/>
    <property type="match status" value="1"/>
</dbReference>
<evidence type="ECO:0000313" key="8">
    <source>
        <dbReference type="EMBL" id="CCH32306.1"/>
    </source>
</evidence>
<dbReference type="InterPro" id="IPR029058">
    <property type="entry name" value="AB_hydrolase_fold"/>
</dbReference>
<dbReference type="Proteomes" id="UP000006281">
    <property type="component" value="Chromosome"/>
</dbReference>
<comment type="similarity">
    <text evidence="1">Belongs to the peptidase S33 family.</text>
</comment>
<keyword evidence="2 5" id="KW-0732">Signal</keyword>
<keyword evidence="9" id="KW-1185">Reference proteome</keyword>
<dbReference type="Gene3D" id="3.40.50.1820">
    <property type="entry name" value="alpha/beta hydrolase"/>
    <property type="match status" value="1"/>
</dbReference>
<dbReference type="GO" id="GO:0016787">
    <property type="term" value="F:hydrolase activity"/>
    <property type="evidence" value="ECO:0007669"/>
    <property type="project" value="UniProtKB-KW"/>
</dbReference>
<dbReference type="PATRIC" id="fig|1179773.3.peg.5059"/>
<feature type="region of interest" description="Disordered" evidence="4">
    <location>
        <begin position="485"/>
        <end position="507"/>
    </location>
</feature>
<dbReference type="InterPro" id="IPR051601">
    <property type="entry name" value="Serine_prot/Carboxylest_S33"/>
</dbReference>
<dbReference type="InterPro" id="IPR000073">
    <property type="entry name" value="AB_hydrolase_1"/>
</dbReference>
<dbReference type="STRING" id="1179773.BN6_50390"/>
<evidence type="ECO:0000256" key="3">
    <source>
        <dbReference type="ARBA" id="ARBA00022801"/>
    </source>
</evidence>
<accession>K0K1T9</accession>
<dbReference type="BioCyc" id="SESP1179773:BN6_RS24370-MONOMER"/>
<dbReference type="PANTHER" id="PTHR43248">
    <property type="entry name" value="2-SUCCINYL-6-HYDROXY-2,4-CYCLOHEXADIENE-1-CARBOXYLATE SYNTHASE"/>
    <property type="match status" value="1"/>
</dbReference>
<dbReference type="HOGENOM" id="CLU_013364_3_2_11"/>
<evidence type="ECO:0000259" key="7">
    <source>
        <dbReference type="Pfam" id="PF08386"/>
    </source>
</evidence>
<evidence type="ECO:0000256" key="2">
    <source>
        <dbReference type="ARBA" id="ARBA00022729"/>
    </source>
</evidence>
<feature type="domain" description="Peptidase S33 tripeptidyl aminopeptidase-like C-terminal" evidence="7">
    <location>
        <begin position="389"/>
        <end position="484"/>
    </location>
</feature>
<evidence type="ECO:0000256" key="5">
    <source>
        <dbReference type="SAM" id="SignalP"/>
    </source>
</evidence>
<sequence>MRKVVVAVSAVALVATLPAPAQAQAREQDQRTPLHAQRLTWAPCDDIPEPTLECSTYTAPQDWRSPGDGKTITIAISRLKAKPGNARGSVVTNPGGPGAPGRTLPLHFQSRSRLVDNVEIIGVDPRGTGASTNLTCANADSLTVTDPRDRSRANVELIYDAAERHAAACQRHSGEFGKVVNTEQTVKDYDLLRHLLGRDKISWIGYSGGTWTGAYYATYFPHRVDKFVFDSNTDFTTTFQNSSAEFGPGFERRFRVDFLPWVAKYHSRYGLGTTAEQVRQKYEETRARLAKAPVQRPDGTVYNGVMLDLLLIQGLYSKTNFPYTAQTFSELAQPTTGVTTAAAPEVRYPDAAGATAFAVSCNDTKFHGGRDYLAREAERLGKQYPLAGWYQTTAPCAFWKRPPLQLKAPTGKGVPPVLMVQSARDPATPLEGAQRAHRKFANSRLLTVTDEGDHGVYAFGNACVDNVVESFIVDGKIPEKDSTCPGMPLPDPSAQVQPKSPLVATRF</sequence>
<dbReference type="Pfam" id="PF08386">
    <property type="entry name" value="Abhydrolase_4"/>
    <property type="match status" value="1"/>
</dbReference>